<dbReference type="EMBL" id="JAHFXF010000085">
    <property type="protein sequence ID" value="KAG9697076.1"/>
    <property type="molecule type" value="Genomic_DNA"/>
</dbReference>
<dbReference type="PANTHER" id="PTHR43248:SF25">
    <property type="entry name" value="AB HYDROLASE-1 DOMAIN-CONTAINING PROTEIN-RELATED"/>
    <property type="match status" value="1"/>
</dbReference>
<protein>
    <recommendedName>
        <fullName evidence="7">Peptidase S33 tripeptidyl aminopeptidase-like C-terminal domain-containing protein</fullName>
    </recommendedName>
</protein>
<name>A0A9P8ESJ9_AURME</name>
<reference evidence="5" key="2">
    <citation type="submission" date="2021-08" db="EMBL/GenBank/DDBJ databases">
        <authorList>
            <person name="Gostincar C."/>
            <person name="Sun X."/>
            <person name="Song Z."/>
            <person name="Gunde-Cimerman N."/>
        </authorList>
    </citation>
    <scope>NUCLEOTIDE SEQUENCE</scope>
    <source>
        <strain evidence="5">EXF-9911</strain>
    </source>
</reference>
<dbReference type="SUPFAM" id="SSF53474">
    <property type="entry name" value="alpha/beta-Hydrolases"/>
    <property type="match status" value="1"/>
</dbReference>
<feature type="domain" description="Peptidase S33 tripeptidyl aminopeptidase-like C-terminal" evidence="4">
    <location>
        <begin position="482"/>
        <end position="582"/>
    </location>
</feature>
<keyword evidence="2" id="KW-0378">Hydrolase</keyword>
<organism evidence="5 6">
    <name type="scientific">Aureobasidium melanogenum</name>
    <name type="common">Aureobasidium pullulans var. melanogenum</name>
    <dbReference type="NCBI Taxonomy" id="46634"/>
    <lineage>
        <taxon>Eukaryota</taxon>
        <taxon>Fungi</taxon>
        <taxon>Dikarya</taxon>
        <taxon>Ascomycota</taxon>
        <taxon>Pezizomycotina</taxon>
        <taxon>Dothideomycetes</taxon>
        <taxon>Dothideomycetidae</taxon>
        <taxon>Dothideales</taxon>
        <taxon>Saccotheciaceae</taxon>
        <taxon>Aureobasidium</taxon>
    </lineage>
</organism>
<dbReference type="Gene3D" id="3.40.50.1820">
    <property type="entry name" value="alpha/beta hydrolase"/>
    <property type="match status" value="2"/>
</dbReference>
<evidence type="ECO:0000256" key="1">
    <source>
        <dbReference type="ARBA" id="ARBA00010088"/>
    </source>
</evidence>
<dbReference type="GO" id="GO:0016787">
    <property type="term" value="F:hydrolase activity"/>
    <property type="evidence" value="ECO:0007669"/>
    <property type="project" value="UniProtKB-KW"/>
</dbReference>
<proteinExistence type="inferred from homology"/>
<dbReference type="PANTHER" id="PTHR43248">
    <property type="entry name" value="2-SUCCINYL-6-HYDROXY-2,4-CYCLOHEXADIENE-1-CARBOXYLATE SYNTHASE"/>
    <property type="match status" value="1"/>
</dbReference>
<reference evidence="5" key="1">
    <citation type="journal article" date="2021" name="J Fungi (Basel)">
        <title>Virulence traits and population genomics of the black yeast Aureobasidium melanogenum.</title>
        <authorList>
            <person name="Cernosa A."/>
            <person name="Sun X."/>
            <person name="Gostincar C."/>
            <person name="Fang C."/>
            <person name="Gunde-Cimerman N."/>
            <person name="Song Z."/>
        </authorList>
    </citation>
    <scope>NUCLEOTIDE SEQUENCE</scope>
    <source>
        <strain evidence="5">EXF-9911</strain>
    </source>
</reference>
<dbReference type="InterPro" id="IPR000073">
    <property type="entry name" value="AB_hydrolase_1"/>
</dbReference>
<evidence type="ECO:0000313" key="5">
    <source>
        <dbReference type="EMBL" id="KAG9697076.1"/>
    </source>
</evidence>
<dbReference type="InterPro" id="IPR051601">
    <property type="entry name" value="Serine_prot/Carboxylest_S33"/>
</dbReference>
<evidence type="ECO:0000259" key="3">
    <source>
        <dbReference type="Pfam" id="PF00561"/>
    </source>
</evidence>
<dbReference type="AlphaFoldDB" id="A0A9P8ESJ9"/>
<feature type="non-terminal residue" evidence="5">
    <location>
        <position position="1"/>
    </location>
</feature>
<dbReference type="Pfam" id="PF00561">
    <property type="entry name" value="Abhydrolase_1"/>
    <property type="match status" value="1"/>
</dbReference>
<dbReference type="Proteomes" id="UP000779574">
    <property type="component" value="Unassembled WGS sequence"/>
</dbReference>
<evidence type="ECO:0000313" key="6">
    <source>
        <dbReference type="Proteomes" id="UP000779574"/>
    </source>
</evidence>
<feature type="domain" description="AB hydrolase-1" evidence="3">
    <location>
        <begin position="98"/>
        <end position="292"/>
    </location>
</feature>
<dbReference type="OrthoDB" id="425534at2759"/>
<sequence length="626" mass="69315">MLFDKASALLLANSGLLPSRHVINPLQTANLGRVFDWKNITAHESLVYHDCYDDFQCARLQVPMDWTADQGVDNRTVQIALIKLPAPVPVTDSRYGGAVVFNPGGPGGSGVATVYKSGKKLQTQINAGPKADNETAKFFDVIGFDPRGVSYTSPTFHCFPSWIEEMNYDYSVSGPPGSSDTAFTSFWTSVRTLADSCSKRAIEAGIGEHMSTTIVARDIVEIFERHGEWRDQEARKLLSSSAMPESVLPEHVKYQPGQEMVQYWGFSYGTVLGATLADLYPDRVKRMILDGVVDSFDWYRGTFTTSLQDTDLELDKFAEYCWRGGPENCALYHKDGPNAIDQRFSAITQNLMRNPIGVPGTDNFSPDLATYRNLQSLFMLVSYKPLEMFDLLATTMAELENGNGTSLVEGRRSVISSLASGLSKECDRDGPYSDACNPYHMGVLDDMIHGAVQCSDASPQTNMTKEQYWRYFQDTKKQSKLLGHAGAIDRLFCTQWHARPKWSYTGDLNATTAHPILFIGNTIDNVTPIRNAYKMSTSFPGSVVLRLDAEGHSSGASRSLCTTKAVRTYFQTGKLPKEGAVCLPNRVPFDGYSKEKSPPLPEGETDEELWKAIVGVNYPIPVIPVF</sequence>
<evidence type="ECO:0000256" key="2">
    <source>
        <dbReference type="ARBA" id="ARBA00022801"/>
    </source>
</evidence>
<evidence type="ECO:0008006" key="7">
    <source>
        <dbReference type="Google" id="ProtNLM"/>
    </source>
</evidence>
<dbReference type="InterPro" id="IPR029058">
    <property type="entry name" value="AB_hydrolase_fold"/>
</dbReference>
<comment type="similarity">
    <text evidence="1">Belongs to the peptidase S33 family.</text>
</comment>
<dbReference type="Pfam" id="PF08386">
    <property type="entry name" value="Abhydrolase_4"/>
    <property type="match status" value="1"/>
</dbReference>
<evidence type="ECO:0000259" key="4">
    <source>
        <dbReference type="Pfam" id="PF08386"/>
    </source>
</evidence>
<comment type="caution">
    <text evidence="5">The sequence shown here is derived from an EMBL/GenBank/DDBJ whole genome shotgun (WGS) entry which is preliminary data.</text>
</comment>
<gene>
    <name evidence="5" type="ORF">KCU76_g3258</name>
</gene>
<dbReference type="InterPro" id="IPR013595">
    <property type="entry name" value="Pept_S33_TAP-like_C"/>
</dbReference>
<accession>A0A9P8ESJ9</accession>